<feature type="domain" description="Photolyase/cryptochrome alpha/beta" evidence="1">
    <location>
        <begin position="3"/>
        <end position="72"/>
    </location>
</feature>
<evidence type="ECO:0000259" key="1">
    <source>
        <dbReference type="PROSITE" id="PS51645"/>
    </source>
</evidence>
<reference evidence="2" key="1">
    <citation type="journal article" date="2019" name="bioRxiv">
        <title>The Genome of the Zebra Mussel, Dreissena polymorpha: A Resource for Invasive Species Research.</title>
        <authorList>
            <person name="McCartney M.A."/>
            <person name="Auch B."/>
            <person name="Kono T."/>
            <person name="Mallez S."/>
            <person name="Zhang Y."/>
            <person name="Obille A."/>
            <person name="Becker A."/>
            <person name="Abrahante J.E."/>
            <person name="Garbe J."/>
            <person name="Badalamenti J.P."/>
            <person name="Herman A."/>
            <person name="Mangelson H."/>
            <person name="Liachko I."/>
            <person name="Sullivan S."/>
            <person name="Sone E.D."/>
            <person name="Koren S."/>
            <person name="Silverstein K.A.T."/>
            <person name="Beckman K.B."/>
            <person name="Gohl D.M."/>
        </authorList>
    </citation>
    <scope>NUCLEOTIDE SEQUENCE</scope>
    <source>
        <strain evidence="2">Duluth1</strain>
        <tissue evidence="2">Whole animal</tissue>
    </source>
</reference>
<accession>A0A9D4RZ28</accession>
<dbReference type="GO" id="GO:0032922">
    <property type="term" value="P:circadian regulation of gene expression"/>
    <property type="evidence" value="ECO:0007669"/>
    <property type="project" value="TreeGrafter"/>
</dbReference>
<dbReference type="PROSITE" id="PS51645">
    <property type="entry name" value="PHR_CRY_ALPHA_BETA"/>
    <property type="match status" value="1"/>
</dbReference>
<dbReference type="GO" id="GO:0043153">
    <property type="term" value="P:entrainment of circadian clock by photoperiod"/>
    <property type="evidence" value="ECO:0007669"/>
    <property type="project" value="TreeGrafter"/>
</dbReference>
<name>A0A9D4RZ28_DREPO</name>
<dbReference type="InterPro" id="IPR014729">
    <property type="entry name" value="Rossmann-like_a/b/a_fold"/>
</dbReference>
<dbReference type="InterPro" id="IPR036155">
    <property type="entry name" value="Crypto/Photolyase_N_sf"/>
</dbReference>
<reference evidence="2" key="2">
    <citation type="submission" date="2020-11" db="EMBL/GenBank/DDBJ databases">
        <authorList>
            <person name="McCartney M.A."/>
            <person name="Auch B."/>
            <person name="Kono T."/>
            <person name="Mallez S."/>
            <person name="Becker A."/>
            <person name="Gohl D.M."/>
            <person name="Silverstein K.A.T."/>
            <person name="Koren S."/>
            <person name="Bechman K.B."/>
            <person name="Herman A."/>
            <person name="Abrahante J.E."/>
            <person name="Garbe J."/>
        </authorList>
    </citation>
    <scope>NUCLEOTIDE SEQUENCE</scope>
    <source>
        <strain evidence="2">Duluth1</strain>
        <tissue evidence="2">Whole animal</tissue>
    </source>
</reference>
<dbReference type="EMBL" id="JAIWYP010000001">
    <property type="protein sequence ID" value="KAH3886394.1"/>
    <property type="molecule type" value="Genomic_DNA"/>
</dbReference>
<sequence>MTQRSVHWFRKGLRLHDNPALNAACENASHVWPVFVLDPWFARFAKVGVNRWRFLLQSLVDLNNQLKVHNSR</sequence>
<evidence type="ECO:0000313" key="2">
    <source>
        <dbReference type="EMBL" id="KAH3886394.1"/>
    </source>
</evidence>
<dbReference type="PANTHER" id="PTHR11455:SF9">
    <property type="entry name" value="CRYPTOCHROME CIRCADIAN CLOCK 5 ISOFORM X1"/>
    <property type="match status" value="1"/>
</dbReference>
<gene>
    <name evidence="2" type="ORF">DPMN_010400</name>
</gene>
<dbReference type="GO" id="GO:0071949">
    <property type="term" value="F:FAD binding"/>
    <property type="evidence" value="ECO:0007669"/>
    <property type="project" value="TreeGrafter"/>
</dbReference>
<proteinExistence type="predicted"/>
<keyword evidence="3" id="KW-1185">Reference proteome</keyword>
<dbReference type="Pfam" id="PF00875">
    <property type="entry name" value="DNA_photolyase"/>
    <property type="match status" value="1"/>
</dbReference>
<dbReference type="GO" id="GO:0005634">
    <property type="term" value="C:nucleus"/>
    <property type="evidence" value="ECO:0007669"/>
    <property type="project" value="TreeGrafter"/>
</dbReference>
<dbReference type="GO" id="GO:0003677">
    <property type="term" value="F:DNA binding"/>
    <property type="evidence" value="ECO:0007669"/>
    <property type="project" value="TreeGrafter"/>
</dbReference>
<dbReference type="InterPro" id="IPR006050">
    <property type="entry name" value="DNA_photolyase_N"/>
</dbReference>
<dbReference type="GO" id="GO:0003904">
    <property type="term" value="F:deoxyribodipyrimidine photo-lyase activity"/>
    <property type="evidence" value="ECO:0007669"/>
    <property type="project" value="TreeGrafter"/>
</dbReference>
<dbReference type="SUPFAM" id="SSF52425">
    <property type="entry name" value="Cryptochrome/photolyase, N-terminal domain"/>
    <property type="match status" value="1"/>
</dbReference>
<dbReference type="Proteomes" id="UP000828390">
    <property type="component" value="Unassembled WGS sequence"/>
</dbReference>
<dbReference type="AlphaFoldDB" id="A0A9D4RZ28"/>
<organism evidence="2 3">
    <name type="scientific">Dreissena polymorpha</name>
    <name type="common">Zebra mussel</name>
    <name type="synonym">Mytilus polymorpha</name>
    <dbReference type="NCBI Taxonomy" id="45954"/>
    <lineage>
        <taxon>Eukaryota</taxon>
        <taxon>Metazoa</taxon>
        <taxon>Spiralia</taxon>
        <taxon>Lophotrochozoa</taxon>
        <taxon>Mollusca</taxon>
        <taxon>Bivalvia</taxon>
        <taxon>Autobranchia</taxon>
        <taxon>Heteroconchia</taxon>
        <taxon>Euheterodonta</taxon>
        <taxon>Imparidentia</taxon>
        <taxon>Neoheterodontei</taxon>
        <taxon>Myida</taxon>
        <taxon>Dreissenoidea</taxon>
        <taxon>Dreissenidae</taxon>
        <taxon>Dreissena</taxon>
    </lineage>
</organism>
<dbReference type="PANTHER" id="PTHR11455">
    <property type="entry name" value="CRYPTOCHROME"/>
    <property type="match status" value="1"/>
</dbReference>
<dbReference type="Gene3D" id="3.40.50.620">
    <property type="entry name" value="HUPs"/>
    <property type="match status" value="1"/>
</dbReference>
<comment type="caution">
    <text evidence="2">The sequence shown here is derived from an EMBL/GenBank/DDBJ whole genome shotgun (WGS) entry which is preliminary data.</text>
</comment>
<protein>
    <recommendedName>
        <fullName evidence="1">Photolyase/cryptochrome alpha/beta domain-containing protein</fullName>
    </recommendedName>
</protein>
<dbReference type="InterPro" id="IPR002081">
    <property type="entry name" value="Cryptochrome/DNA_photolyase_1"/>
</dbReference>
<evidence type="ECO:0000313" key="3">
    <source>
        <dbReference type="Proteomes" id="UP000828390"/>
    </source>
</evidence>
<dbReference type="GO" id="GO:0005737">
    <property type="term" value="C:cytoplasm"/>
    <property type="evidence" value="ECO:0007669"/>
    <property type="project" value="TreeGrafter"/>
</dbReference>